<dbReference type="GO" id="GO:0019262">
    <property type="term" value="P:N-acetylneuraminate catabolic process"/>
    <property type="evidence" value="ECO:0007669"/>
    <property type="project" value="TreeGrafter"/>
</dbReference>
<dbReference type="InterPro" id="IPR018321">
    <property type="entry name" value="Glucosamine6P_isomerase_CS"/>
</dbReference>
<dbReference type="PROSITE" id="PS01161">
    <property type="entry name" value="GLC_GALNAC_ISOMERASE"/>
    <property type="match status" value="1"/>
</dbReference>
<organism evidence="4 5">
    <name type="scientific">Winkia neuii subsp. anitrata</name>
    <dbReference type="NCBI Taxonomy" id="29318"/>
    <lineage>
        <taxon>Bacteria</taxon>
        <taxon>Bacillati</taxon>
        <taxon>Actinomycetota</taxon>
        <taxon>Actinomycetes</taxon>
        <taxon>Actinomycetales</taxon>
        <taxon>Actinomycetaceae</taxon>
        <taxon>Winkia</taxon>
    </lineage>
</organism>
<feature type="domain" description="Glucosamine/galactosamine-6-phosphate isomerase" evidence="3">
    <location>
        <begin position="29"/>
        <end position="228"/>
    </location>
</feature>
<accession>A0AB38XNI6</accession>
<evidence type="ECO:0000256" key="1">
    <source>
        <dbReference type="ARBA" id="ARBA00022801"/>
    </source>
</evidence>
<evidence type="ECO:0000256" key="2">
    <source>
        <dbReference type="ARBA" id="ARBA00023277"/>
    </source>
</evidence>
<dbReference type="GO" id="GO:0042802">
    <property type="term" value="F:identical protein binding"/>
    <property type="evidence" value="ECO:0007669"/>
    <property type="project" value="TreeGrafter"/>
</dbReference>
<dbReference type="GO" id="GO:0005975">
    <property type="term" value="P:carbohydrate metabolic process"/>
    <property type="evidence" value="ECO:0007669"/>
    <property type="project" value="InterPro"/>
</dbReference>
<evidence type="ECO:0000259" key="3">
    <source>
        <dbReference type="Pfam" id="PF01182"/>
    </source>
</evidence>
<dbReference type="GO" id="GO:0005737">
    <property type="term" value="C:cytoplasm"/>
    <property type="evidence" value="ECO:0007669"/>
    <property type="project" value="TreeGrafter"/>
</dbReference>
<dbReference type="GO" id="GO:0006046">
    <property type="term" value="P:N-acetylglucosamine catabolic process"/>
    <property type="evidence" value="ECO:0007669"/>
    <property type="project" value="TreeGrafter"/>
</dbReference>
<gene>
    <name evidence="4" type="ORF">PIG85_09855</name>
</gene>
<evidence type="ECO:0000313" key="4">
    <source>
        <dbReference type="EMBL" id="WCE45932.1"/>
    </source>
</evidence>
<dbReference type="PANTHER" id="PTHR11280:SF5">
    <property type="entry name" value="GLUCOSAMINE-6-PHOSPHATE ISOMERASE"/>
    <property type="match status" value="1"/>
</dbReference>
<dbReference type="GO" id="GO:0004342">
    <property type="term" value="F:glucosamine-6-phosphate deaminase activity"/>
    <property type="evidence" value="ECO:0007669"/>
    <property type="project" value="InterPro"/>
</dbReference>
<name>A0AB38XNI6_9ACTO</name>
<dbReference type="InterPro" id="IPR004547">
    <property type="entry name" value="Glucosamine6P_isomerase"/>
</dbReference>
<keyword evidence="1" id="KW-0378">Hydrolase</keyword>
<proteinExistence type="predicted"/>
<dbReference type="Proteomes" id="UP001211044">
    <property type="component" value="Chromosome"/>
</dbReference>
<dbReference type="Gene3D" id="3.40.50.1360">
    <property type="match status" value="1"/>
</dbReference>
<keyword evidence="2" id="KW-0119">Carbohydrate metabolism</keyword>
<dbReference type="SUPFAM" id="SSF100950">
    <property type="entry name" value="NagB/RpiA/CoA transferase-like"/>
    <property type="match status" value="1"/>
</dbReference>
<dbReference type="PANTHER" id="PTHR11280">
    <property type="entry name" value="GLUCOSAMINE-6-PHOSPHATE ISOMERASE"/>
    <property type="match status" value="1"/>
</dbReference>
<reference evidence="4" key="1">
    <citation type="submission" date="2023-01" db="EMBL/GenBank/DDBJ databases">
        <title>Comparative Genomic Analysis of the Clinically-Derived Winkia Strain NY0527 Provides Evidence into the Taxonomic Reassignment of Winkia neuii and Characterizes Their Virulence Traits.</title>
        <authorList>
            <person name="Cai X."/>
            <person name="Peng Y."/>
            <person name="Li M."/>
            <person name="Qiu Y."/>
            <person name="Wang Y."/>
            <person name="Xu L."/>
            <person name="Hou Q."/>
        </authorList>
    </citation>
    <scope>NUCLEOTIDE SEQUENCE</scope>
    <source>
        <strain evidence="4">NY0527</strain>
    </source>
</reference>
<dbReference type="GO" id="GO:0006043">
    <property type="term" value="P:glucosamine catabolic process"/>
    <property type="evidence" value="ECO:0007669"/>
    <property type="project" value="TreeGrafter"/>
</dbReference>
<dbReference type="EMBL" id="CP116394">
    <property type="protein sequence ID" value="WCE45932.1"/>
    <property type="molecule type" value="Genomic_DNA"/>
</dbReference>
<dbReference type="CDD" id="cd01399">
    <property type="entry name" value="GlcN6P_deaminase"/>
    <property type="match status" value="1"/>
</dbReference>
<dbReference type="KEGG" id="wne:PIG85_09855"/>
<protein>
    <submittedName>
        <fullName evidence="4">Glucosamine-6-phosphate deaminase</fullName>
    </submittedName>
</protein>
<evidence type="ECO:0000313" key="5">
    <source>
        <dbReference type="Proteomes" id="UP001211044"/>
    </source>
</evidence>
<dbReference type="AlphaFoldDB" id="A0AB38XNI6"/>
<sequence length="257" mass="27481">MRIGIFNTTLDACDAAAQFIINNFPKGGNLGVATGSTPLPLYLRLRAAYNRGEFDLSDAQAFALDEYVEIGSEDPQRYRNVLRYELVGDDKTGLSEDALHTPLANGGDPEQAAAAYEKDIADAGGIDLQILGLGANGHIGFNEPGEPFTSRTHSGALTEQTRADNARFFGDEPGSVPTHCVTQGLGTIMDARVIVLLATGPAKAEAVHALVEGEVSENCPASILQKHPNVVLFLNNNAAAKLENKAEYKQAWREDAK</sequence>
<dbReference type="InterPro" id="IPR006148">
    <property type="entry name" value="Glc/Gal-6P_isomerase"/>
</dbReference>
<dbReference type="RefSeq" id="WP_004808104.1">
    <property type="nucleotide sequence ID" value="NZ_CP116394.1"/>
</dbReference>
<dbReference type="InterPro" id="IPR037171">
    <property type="entry name" value="NagB/RpiA_transferase-like"/>
</dbReference>
<dbReference type="Pfam" id="PF01182">
    <property type="entry name" value="Glucosamine_iso"/>
    <property type="match status" value="1"/>
</dbReference>